<feature type="domain" description="SLA1 homology" evidence="3">
    <location>
        <begin position="377"/>
        <end position="436"/>
    </location>
</feature>
<dbReference type="GO" id="GO:0008092">
    <property type="term" value="F:cytoskeletal protein binding"/>
    <property type="evidence" value="ECO:0007669"/>
    <property type="project" value="InterPro"/>
</dbReference>
<dbReference type="GO" id="GO:0043130">
    <property type="term" value="F:ubiquitin binding"/>
    <property type="evidence" value="ECO:0007669"/>
    <property type="project" value="InterPro"/>
</dbReference>
<evidence type="ECO:0000313" key="5">
    <source>
        <dbReference type="Proteomes" id="UP000237819"/>
    </source>
</evidence>
<protein>
    <recommendedName>
        <fullName evidence="3">SLA1 homology domain-containing protein</fullName>
    </recommendedName>
</protein>
<proteinExistence type="predicted"/>
<keyword evidence="2" id="KW-1133">Transmembrane helix</keyword>
<dbReference type="Pfam" id="PF03983">
    <property type="entry name" value="SHD1"/>
    <property type="match status" value="1"/>
</dbReference>
<name>A0A2S8GJY7_9BACT</name>
<keyword evidence="2" id="KW-0812">Transmembrane</keyword>
<feature type="transmembrane region" description="Helical" evidence="2">
    <location>
        <begin position="64"/>
        <end position="87"/>
    </location>
</feature>
<organism evidence="4 5">
    <name type="scientific">Blastopirellula marina</name>
    <dbReference type="NCBI Taxonomy" id="124"/>
    <lineage>
        <taxon>Bacteria</taxon>
        <taxon>Pseudomonadati</taxon>
        <taxon>Planctomycetota</taxon>
        <taxon>Planctomycetia</taxon>
        <taxon>Pirellulales</taxon>
        <taxon>Pirellulaceae</taxon>
        <taxon>Blastopirellula</taxon>
    </lineage>
</organism>
<feature type="compositionally biased region" description="Basic and acidic residues" evidence="1">
    <location>
        <begin position="156"/>
        <end position="186"/>
    </location>
</feature>
<feature type="compositionally biased region" description="Low complexity" evidence="1">
    <location>
        <begin position="130"/>
        <end position="139"/>
    </location>
</feature>
<reference evidence="4 5" key="1">
    <citation type="submission" date="2018-02" db="EMBL/GenBank/DDBJ databases">
        <title>Comparative genomes isolates from brazilian mangrove.</title>
        <authorList>
            <person name="Araujo J.E."/>
            <person name="Taketani R.G."/>
            <person name="Silva M.C.P."/>
            <person name="Loureco M.V."/>
            <person name="Andreote F.D."/>
        </authorList>
    </citation>
    <scope>NUCLEOTIDE SEQUENCE [LARGE SCALE GENOMIC DNA]</scope>
    <source>
        <strain evidence="4 5">Nap-Phe MGV</strain>
    </source>
</reference>
<evidence type="ECO:0000313" key="4">
    <source>
        <dbReference type="EMBL" id="PQO44758.1"/>
    </source>
</evidence>
<accession>A0A2S8GJY7</accession>
<dbReference type="AlphaFoldDB" id="A0A2S8GJY7"/>
<comment type="caution">
    <text evidence="4">The sequence shown here is derived from an EMBL/GenBank/DDBJ whole genome shotgun (WGS) entry which is preliminary data.</text>
</comment>
<dbReference type="Proteomes" id="UP000237819">
    <property type="component" value="Unassembled WGS sequence"/>
</dbReference>
<dbReference type="InterPro" id="IPR007131">
    <property type="entry name" value="SHD1"/>
</dbReference>
<dbReference type="EMBL" id="PUHZ01000018">
    <property type="protein sequence ID" value="PQO44758.1"/>
    <property type="molecule type" value="Genomic_DNA"/>
</dbReference>
<dbReference type="GO" id="GO:0030674">
    <property type="term" value="F:protein-macromolecule adaptor activity"/>
    <property type="evidence" value="ECO:0007669"/>
    <property type="project" value="InterPro"/>
</dbReference>
<evidence type="ECO:0000256" key="1">
    <source>
        <dbReference type="SAM" id="MobiDB-lite"/>
    </source>
</evidence>
<gene>
    <name evidence="4" type="ORF">C5Y93_18420</name>
</gene>
<dbReference type="GO" id="GO:0042802">
    <property type="term" value="F:identical protein binding"/>
    <property type="evidence" value="ECO:0007669"/>
    <property type="project" value="InterPro"/>
</dbReference>
<sequence length="437" mass="47109">MDNWNLLLAVEDGQGFQSILFCFGLGVIFFCVGVYGIVTKRLMIWGRERWLFSLVGLNESSPGFAALIGSCYSGFGLLLIVICSLTLMRQSREAKAEEEKERIVDLSDLNIPTRIPVEIDHRGNLPKRNPAPSAAPASDDAAKKTSPAPPPGKSLEQMRAERQQAEAERAAAQRERERLAKEAEDKMRLEKEAARKAATELPAPSKPLQELTYAETAVQEGTRLGNKDGESFTDKAPPGGLMVGAIFHIGTNYGASVAGIQPIYQVGDKYVKGKICGDETDDLVLQLAKAGEVVAGFKVQSGRIIDGAQLAFGPLQGSTVDSQQAYFDVHAGSFGGRPSEYLADGKTIAGVYGTYQKGKSVSSLGLYVVDRVQMAGAPPEHEIRTFTSANGKFTIEARFVKLNEDGTVSLEKEDGSKVKAPLASLSAEDQAYVNSVR</sequence>
<evidence type="ECO:0000259" key="3">
    <source>
        <dbReference type="Pfam" id="PF03983"/>
    </source>
</evidence>
<keyword evidence="2" id="KW-0472">Membrane</keyword>
<dbReference type="OrthoDB" id="261980at2"/>
<feature type="transmembrane region" description="Helical" evidence="2">
    <location>
        <begin position="20"/>
        <end position="44"/>
    </location>
</feature>
<dbReference type="Gene3D" id="2.30.30.700">
    <property type="entry name" value="SLA1 homology domain 1"/>
    <property type="match status" value="1"/>
</dbReference>
<evidence type="ECO:0000256" key="2">
    <source>
        <dbReference type="SAM" id="Phobius"/>
    </source>
</evidence>
<feature type="region of interest" description="Disordered" evidence="1">
    <location>
        <begin position="119"/>
        <end position="186"/>
    </location>
</feature>